<proteinExistence type="predicted"/>
<name>A0AAV0JCV5_9ROSI</name>
<evidence type="ECO:0000256" key="1">
    <source>
        <dbReference type="SAM" id="MobiDB-lite"/>
    </source>
</evidence>
<keyword evidence="3" id="KW-1185">Reference proteome</keyword>
<evidence type="ECO:0000313" key="3">
    <source>
        <dbReference type="Proteomes" id="UP001154282"/>
    </source>
</evidence>
<reference evidence="2" key="1">
    <citation type="submission" date="2022-08" db="EMBL/GenBank/DDBJ databases">
        <authorList>
            <person name="Gutierrez-Valencia J."/>
        </authorList>
    </citation>
    <scope>NUCLEOTIDE SEQUENCE</scope>
</reference>
<organism evidence="2 3">
    <name type="scientific">Linum tenue</name>
    <dbReference type="NCBI Taxonomy" id="586396"/>
    <lineage>
        <taxon>Eukaryota</taxon>
        <taxon>Viridiplantae</taxon>
        <taxon>Streptophyta</taxon>
        <taxon>Embryophyta</taxon>
        <taxon>Tracheophyta</taxon>
        <taxon>Spermatophyta</taxon>
        <taxon>Magnoliopsida</taxon>
        <taxon>eudicotyledons</taxon>
        <taxon>Gunneridae</taxon>
        <taxon>Pentapetalae</taxon>
        <taxon>rosids</taxon>
        <taxon>fabids</taxon>
        <taxon>Malpighiales</taxon>
        <taxon>Linaceae</taxon>
        <taxon>Linum</taxon>
    </lineage>
</organism>
<accession>A0AAV0JCV5</accession>
<sequence>MKITAPGHQYGDSGSGGALFSSKSRSPPFLAIALIVLCNTTPSSPSLPSLHIYSSDSSSPHPLKLTLLFCIPRRFQDLLMLAARIFF</sequence>
<dbReference type="EMBL" id="CAMGYJ010000004">
    <property type="protein sequence ID" value="CAI0406694.1"/>
    <property type="molecule type" value="Genomic_DNA"/>
</dbReference>
<gene>
    <name evidence="2" type="ORF">LITE_LOCUS13314</name>
</gene>
<comment type="caution">
    <text evidence="2">The sequence shown here is derived from an EMBL/GenBank/DDBJ whole genome shotgun (WGS) entry which is preliminary data.</text>
</comment>
<protein>
    <submittedName>
        <fullName evidence="2">Uncharacterized protein</fullName>
    </submittedName>
</protein>
<evidence type="ECO:0000313" key="2">
    <source>
        <dbReference type="EMBL" id="CAI0406694.1"/>
    </source>
</evidence>
<dbReference type="Proteomes" id="UP001154282">
    <property type="component" value="Unassembled WGS sequence"/>
</dbReference>
<feature type="region of interest" description="Disordered" evidence="1">
    <location>
        <begin position="1"/>
        <end position="22"/>
    </location>
</feature>
<dbReference type="AlphaFoldDB" id="A0AAV0JCV5"/>